<feature type="region of interest" description="Disordered" evidence="6">
    <location>
        <begin position="730"/>
        <end position="761"/>
    </location>
</feature>
<reference evidence="8 9" key="1">
    <citation type="journal article" date="2018" name="Sci. Rep.">
        <title>Genome sequence of the cauliflower mushroom Sparassis crispa (Hanabiratake) and its association with beneficial usage.</title>
        <authorList>
            <person name="Kiyama R."/>
            <person name="Furutani Y."/>
            <person name="Kawaguchi K."/>
            <person name="Nakanishi T."/>
        </authorList>
    </citation>
    <scope>NUCLEOTIDE SEQUENCE [LARGE SCALE GENOMIC DNA]</scope>
</reference>
<evidence type="ECO:0000256" key="4">
    <source>
        <dbReference type="ARBA" id="ARBA00022833"/>
    </source>
</evidence>
<evidence type="ECO:0000313" key="9">
    <source>
        <dbReference type="Proteomes" id="UP000287166"/>
    </source>
</evidence>
<feature type="region of interest" description="Disordered" evidence="6">
    <location>
        <begin position="1"/>
        <end position="118"/>
    </location>
</feature>
<dbReference type="Pfam" id="PF05699">
    <property type="entry name" value="Dimer_Tnp_hAT"/>
    <property type="match status" value="1"/>
</dbReference>
<dbReference type="PANTHER" id="PTHR46481:SF10">
    <property type="entry name" value="ZINC FINGER BED DOMAIN-CONTAINING PROTEIN 39"/>
    <property type="match status" value="1"/>
</dbReference>
<dbReference type="OrthoDB" id="2751170at2759"/>
<evidence type="ECO:0000256" key="6">
    <source>
        <dbReference type="SAM" id="MobiDB-lite"/>
    </source>
</evidence>
<keyword evidence="4" id="KW-0862">Zinc</keyword>
<feature type="compositionally biased region" description="Low complexity" evidence="6">
    <location>
        <begin position="32"/>
        <end position="41"/>
    </location>
</feature>
<dbReference type="EMBL" id="BFAD01000016">
    <property type="protein sequence ID" value="GBE89576.1"/>
    <property type="molecule type" value="Genomic_DNA"/>
</dbReference>
<accession>A0A401H551</accession>
<name>A0A401H551_9APHY</name>
<protein>
    <submittedName>
        <fullName evidence="8">Zinc finger BED domain-containing protein RICESLEEPER 2</fullName>
    </submittedName>
</protein>
<feature type="domain" description="HAT C-terminal dimerisation" evidence="7">
    <location>
        <begin position="771"/>
        <end position="848"/>
    </location>
</feature>
<dbReference type="InterPro" id="IPR008906">
    <property type="entry name" value="HATC_C_dom"/>
</dbReference>
<evidence type="ECO:0000259" key="7">
    <source>
        <dbReference type="Pfam" id="PF05699"/>
    </source>
</evidence>
<evidence type="ECO:0000256" key="3">
    <source>
        <dbReference type="ARBA" id="ARBA00022771"/>
    </source>
</evidence>
<evidence type="ECO:0000256" key="2">
    <source>
        <dbReference type="ARBA" id="ARBA00022723"/>
    </source>
</evidence>
<gene>
    <name evidence="8" type="ORF">SCP_1602390</name>
</gene>
<sequence length="900" mass="101462">MATSSSRNKKKQAKGSKASRASTSTAQPSPDPCSNSDSEPSSRSRKRKHKSQASNQPPKKGRQSRQRVSIIELDVEDTRPSSPDQEVEDDDENEDGEIDKEGPEDEEAGEESDGLALPEKTFMKHDTTRDLQTIFSPRVTVTFKGREGVRTEKGWWCLLCKENPKLEKRKGVRAGWYKGANSTCRQHIASQHYKVYSERCKEDNIKESKEAIPKKVQAEREAAETNKEGAQKTLDGVVQKVVGPSAFSREAILDAVVKHVVCGDQALLLADDATFTNCLVTMRAKTTRADLPTRGTVKTQIKNEFIDYVEHLRTDIEAAPGEVAVSWDLWSQEHTSDPYFGMAGQWIEFSDVGWKLRAEVLAMHKVAGSHDGDNLGRYFVKFTDRVGITSKSHSKLGNVTADNASNNDTTATKVSKILTNRSAPCWIPKERKLSCLGHVISLGIEDYMSEITQIAVIETKQAIWDYDPSLPENRAVIGGLDIIAIIRTLAIKIQASGQRKEVFERYQKESGITHPFIIPLHGNTRWGSAHKMCERALQLRAAINMFVATADEKFGLITTVRQNGKLCLDILADANKYQQHFSSDKVPTLHRVIPALEMLCTRWERKLADMKYTLFHSAIQRGLNKLNKYYTKLDDSCVYILSMCTSIHLVSIYLQSQLMLPFKVLHPYYKLAYIEKKWGGAKEQEEELAAGNMDAKNWQEVATTTVNKAMEEYWPKRLGFRAQNVAEAAAADVRPSAPPSDNNDDEEDNYDRDRKQQLGADPEGGWMAELKWYVEDPAANVMKDTDLLEWWARHVDVYPTLARMALDILAIPASSVSCEHLFSCAKEISTDRRSRLGSDLFEWIECLHYHWKEAIIDLARVNQDVMEQLELDLQDFEVILEDEKALCSEDLGGMEDSLSD</sequence>
<dbReference type="GO" id="GO:0005634">
    <property type="term" value="C:nucleus"/>
    <property type="evidence" value="ECO:0007669"/>
    <property type="project" value="UniProtKB-SubCell"/>
</dbReference>
<keyword evidence="9" id="KW-1185">Reference proteome</keyword>
<feature type="compositionally biased region" description="Polar residues" evidence="6">
    <location>
        <begin position="19"/>
        <end position="28"/>
    </location>
</feature>
<feature type="compositionally biased region" description="Acidic residues" evidence="6">
    <location>
        <begin position="85"/>
        <end position="113"/>
    </location>
</feature>
<keyword evidence="3" id="KW-0863">Zinc-finger</keyword>
<dbReference type="RefSeq" id="XP_027620489.1">
    <property type="nucleotide sequence ID" value="XM_027764688.1"/>
</dbReference>
<comment type="subcellular location">
    <subcellularLocation>
        <location evidence="1">Nucleus</location>
    </subcellularLocation>
</comment>
<dbReference type="GeneID" id="38786493"/>
<proteinExistence type="predicted"/>
<dbReference type="GO" id="GO:0008270">
    <property type="term" value="F:zinc ion binding"/>
    <property type="evidence" value="ECO:0007669"/>
    <property type="project" value="UniProtKB-KW"/>
</dbReference>
<evidence type="ECO:0000313" key="8">
    <source>
        <dbReference type="EMBL" id="GBE89576.1"/>
    </source>
</evidence>
<organism evidence="8 9">
    <name type="scientific">Sparassis crispa</name>
    <dbReference type="NCBI Taxonomy" id="139825"/>
    <lineage>
        <taxon>Eukaryota</taxon>
        <taxon>Fungi</taxon>
        <taxon>Dikarya</taxon>
        <taxon>Basidiomycota</taxon>
        <taxon>Agaricomycotina</taxon>
        <taxon>Agaricomycetes</taxon>
        <taxon>Polyporales</taxon>
        <taxon>Sparassidaceae</taxon>
        <taxon>Sparassis</taxon>
    </lineage>
</organism>
<dbReference type="SUPFAM" id="SSF53098">
    <property type="entry name" value="Ribonuclease H-like"/>
    <property type="match status" value="1"/>
</dbReference>
<dbReference type="PANTHER" id="PTHR46481">
    <property type="entry name" value="ZINC FINGER BED DOMAIN-CONTAINING PROTEIN 4"/>
    <property type="match status" value="1"/>
</dbReference>
<comment type="caution">
    <text evidence="8">The sequence shown here is derived from an EMBL/GenBank/DDBJ whole genome shotgun (WGS) entry which is preliminary data.</text>
</comment>
<dbReference type="InterPro" id="IPR052035">
    <property type="entry name" value="ZnF_BED_domain_contain"/>
</dbReference>
<dbReference type="GO" id="GO:0046983">
    <property type="term" value="F:protein dimerization activity"/>
    <property type="evidence" value="ECO:0007669"/>
    <property type="project" value="InterPro"/>
</dbReference>
<keyword evidence="5" id="KW-0539">Nucleus</keyword>
<keyword evidence="2" id="KW-0479">Metal-binding</keyword>
<feature type="compositionally biased region" description="Low complexity" evidence="6">
    <location>
        <begin position="730"/>
        <end position="741"/>
    </location>
</feature>
<dbReference type="AlphaFoldDB" id="A0A401H551"/>
<dbReference type="Proteomes" id="UP000287166">
    <property type="component" value="Unassembled WGS sequence"/>
</dbReference>
<evidence type="ECO:0000256" key="1">
    <source>
        <dbReference type="ARBA" id="ARBA00004123"/>
    </source>
</evidence>
<evidence type="ECO:0000256" key="5">
    <source>
        <dbReference type="ARBA" id="ARBA00023242"/>
    </source>
</evidence>
<dbReference type="InterPro" id="IPR012337">
    <property type="entry name" value="RNaseH-like_sf"/>
</dbReference>
<dbReference type="InParanoid" id="A0A401H551"/>